<gene>
    <name evidence="1" type="ORF">AS52_01822</name>
</gene>
<proteinExistence type="predicted"/>
<protein>
    <submittedName>
        <fullName evidence="1">Uncharacterized protein</fullName>
    </submittedName>
</protein>
<sequence>MMDSKRKYFKYNEDDILEILSEYLYTDCNSETIGSKAIILGEPGKDLRLVAVVGDGEDEKLYETNLVEVDQKIDFNGSH</sequence>
<accession>A0A806TRH0</accession>
<name>A0A806TRH0_PRIMG</name>
<dbReference type="AlphaFoldDB" id="A0A806TRH0"/>
<evidence type="ECO:0000313" key="1">
    <source>
        <dbReference type="EMBL" id="AKP76787.1"/>
    </source>
</evidence>
<evidence type="ECO:0000313" key="2">
    <source>
        <dbReference type="Proteomes" id="UP000036410"/>
    </source>
</evidence>
<dbReference type="Proteomes" id="UP000036410">
    <property type="component" value="Chromosome"/>
</dbReference>
<organism evidence="1 2">
    <name type="scientific">Priestia megaterium Q3</name>
    <dbReference type="NCBI Taxonomy" id="1452722"/>
    <lineage>
        <taxon>Bacteria</taxon>
        <taxon>Bacillati</taxon>
        <taxon>Bacillota</taxon>
        <taxon>Bacilli</taxon>
        <taxon>Bacillales</taxon>
        <taxon>Bacillaceae</taxon>
        <taxon>Priestia</taxon>
    </lineage>
</organism>
<dbReference type="EMBL" id="CP010586">
    <property type="protein sequence ID" value="AKP76787.1"/>
    <property type="molecule type" value="Genomic_DNA"/>
</dbReference>
<reference evidence="1 2" key="1">
    <citation type="submission" date="2015-01" db="EMBL/GenBank/DDBJ databases">
        <title>Genome sequence of bacillus megaterium Q3.</title>
        <authorList>
            <person name="Wang Y."/>
            <person name="Luo K."/>
            <person name="Bai L."/>
            <person name="Luo F."/>
        </authorList>
    </citation>
    <scope>NUCLEOTIDE SEQUENCE [LARGE SCALE GENOMIC DNA]</scope>
    <source>
        <strain evidence="1 2">Q3</strain>
    </source>
</reference>